<evidence type="ECO:0000259" key="4">
    <source>
        <dbReference type="PROSITE" id="PS50102"/>
    </source>
</evidence>
<dbReference type="InterPro" id="IPR000504">
    <property type="entry name" value="RRM_dom"/>
</dbReference>
<dbReference type="Proteomes" id="UP001497457">
    <property type="component" value="Chromosome 27b"/>
</dbReference>
<reference evidence="5" key="1">
    <citation type="submission" date="2024-10" db="EMBL/GenBank/DDBJ databases">
        <authorList>
            <person name="Ryan C."/>
        </authorList>
    </citation>
    <scope>NUCLEOTIDE SEQUENCE [LARGE SCALE GENOMIC DNA]</scope>
</reference>
<dbReference type="Gene3D" id="3.30.70.330">
    <property type="match status" value="3"/>
</dbReference>
<gene>
    <name evidence="5" type="ORF">URODEC1_LOCUS69260</name>
</gene>
<feature type="region of interest" description="Disordered" evidence="3">
    <location>
        <begin position="1"/>
        <end position="93"/>
    </location>
</feature>
<feature type="compositionally biased region" description="Acidic residues" evidence="3">
    <location>
        <begin position="8"/>
        <end position="27"/>
    </location>
</feature>
<dbReference type="Pfam" id="PF00076">
    <property type="entry name" value="RRM_1"/>
    <property type="match status" value="3"/>
</dbReference>
<evidence type="ECO:0000313" key="5">
    <source>
        <dbReference type="EMBL" id="CAL5008941.1"/>
    </source>
</evidence>
<accession>A0ABC9BYY4</accession>
<dbReference type="InterPro" id="IPR003954">
    <property type="entry name" value="RRM_euk-type"/>
</dbReference>
<keyword evidence="1 2" id="KW-0694">RNA-binding</keyword>
<dbReference type="PROSITE" id="PS50102">
    <property type="entry name" value="RRM"/>
    <property type="match status" value="3"/>
</dbReference>
<sequence length="470" mass="51670">MSDRQQSEEPEEQVDLEGDDEGMDDDDGYHRRGSRDDSEEPEEEEDNDERRAEAEAEADGDGMAAEPAAGGGDGDDMDKDGAADGPEDEEEKRKWEELLALPPYGSEVFIGGLPRDITEEDLRELCEPLGEIYEVRLTKDRETKENKGFAFVTFTDKDAAQRAIEDVQDREYKGRTLRCSLSQAKHRLFVGNVPKGLSEEELRDIIKGKGPGVVNIEMFKDQHDPNRNRGFLFVEYYNHACADYARQNLSSPDFKVDGSQLTVSWAEPKGSTDASSAASQVKTIYVKNLPENASKEKIKELFDKHGEVTKIVLPPAKAGHKRDFGFVHFAERSSALKAVKGSEKYEIDGQVLEVSMAKPLADKKPDHSHRSGGGPSYPLPPYGGGGGYMGDPYGAYGGGGPAYNQPMIYGRGPAPAGMRMVPMVLPDGRLGYVLQQPGGMPPPPPPRRGGDRRDGGRGGEGSHSRRYRPY</sequence>
<feature type="domain" description="RRM" evidence="4">
    <location>
        <begin position="282"/>
        <end position="359"/>
    </location>
</feature>
<dbReference type="FunFam" id="3.30.70.330:FF:000259">
    <property type="entry name" value="RNA-binding (RRM/RBD/RNP motifs) family protein"/>
    <property type="match status" value="1"/>
</dbReference>
<dbReference type="EMBL" id="OZ075137">
    <property type="protein sequence ID" value="CAL5008941.1"/>
    <property type="molecule type" value="Genomic_DNA"/>
</dbReference>
<evidence type="ECO:0000256" key="1">
    <source>
        <dbReference type="ARBA" id="ARBA00022884"/>
    </source>
</evidence>
<evidence type="ECO:0000313" key="6">
    <source>
        <dbReference type="Proteomes" id="UP001497457"/>
    </source>
</evidence>
<dbReference type="SMART" id="SM00360">
    <property type="entry name" value="RRM"/>
    <property type="match status" value="3"/>
</dbReference>
<feature type="domain" description="RRM" evidence="4">
    <location>
        <begin position="106"/>
        <end position="184"/>
    </location>
</feature>
<feature type="compositionally biased region" description="Acidic residues" evidence="3">
    <location>
        <begin position="37"/>
        <end position="47"/>
    </location>
</feature>
<dbReference type="AlphaFoldDB" id="A0ABC9BYY4"/>
<dbReference type="SMART" id="SM00361">
    <property type="entry name" value="RRM_1"/>
    <property type="match status" value="2"/>
</dbReference>
<dbReference type="InterPro" id="IPR035979">
    <property type="entry name" value="RBD_domain_sf"/>
</dbReference>
<proteinExistence type="predicted"/>
<keyword evidence="6" id="KW-1185">Reference proteome</keyword>
<dbReference type="FunFam" id="3.30.70.330:FF:000991">
    <property type="entry name" value="RNA-binding (RRM/RBD/RNP motifs) family protein"/>
    <property type="match status" value="1"/>
</dbReference>
<organism evidence="5 6">
    <name type="scientific">Urochloa decumbens</name>
    <dbReference type="NCBI Taxonomy" id="240449"/>
    <lineage>
        <taxon>Eukaryota</taxon>
        <taxon>Viridiplantae</taxon>
        <taxon>Streptophyta</taxon>
        <taxon>Embryophyta</taxon>
        <taxon>Tracheophyta</taxon>
        <taxon>Spermatophyta</taxon>
        <taxon>Magnoliopsida</taxon>
        <taxon>Liliopsida</taxon>
        <taxon>Poales</taxon>
        <taxon>Poaceae</taxon>
        <taxon>PACMAD clade</taxon>
        <taxon>Panicoideae</taxon>
        <taxon>Panicodae</taxon>
        <taxon>Paniceae</taxon>
        <taxon>Melinidinae</taxon>
        <taxon>Urochloa</taxon>
    </lineage>
</organism>
<name>A0ABC9BYY4_9POAL</name>
<protein>
    <recommendedName>
        <fullName evidence="4">RRM domain-containing protein</fullName>
    </recommendedName>
</protein>
<dbReference type="GO" id="GO:0003723">
    <property type="term" value="F:RNA binding"/>
    <property type="evidence" value="ECO:0007669"/>
    <property type="project" value="UniProtKB-UniRule"/>
</dbReference>
<dbReference type="CDD" id="cd00590">
    <property type="entry name" value="RRM_SF"/>
    <property type="match status" value="1"/>
</dbReference>
<evidence type="ECO:0000256" key="2">
    <source>
        <dbReference type="PROSITE-ProRule" id="PRU00176"/>
    </source>
</evidence>
<dbReference type="PANTHER" id="PTHR21245">
    <property type="entry name" value="HETEROGENEOUS NUCLEAR RIBONUCLEOPROTEIN"/>
    <property type="match status" value="1"/>
</dbReference>
<feature type="region of interest" description="Disordered" evidence="3">
    <location>
        <begin position="430"/>
        <end position="470"/>
    </location>
</feature>
<evidence type="ECO:0000256" key="3">
    <source>
        <dbReference type="SAM" id="MobiDB-lite"/>
    </source>
</evidence>
<feature type="domain" description="RRM" evidence="4">
    <location>
        <begin position="186"/>
        <end position="268"/>
    </location>
</feature>
<dbReference type="SUPFAM" id="SSF54928">
    <property type="entry name" value="RNA-binding domain, RBD"/>
    <property type="match status" value="2"/>
</dbReference>
<feature type="compositionally biased region" description="Basic and acidic residues" evidence="3">
    <location>
        <begin position="448"/>
        <end position="463"/>
    </location>
</feature>
<dbReference type="InterPro" id="IPR012677">
    <property type="entry name" value="Nucleotide-bd_a/b_plait_sf"/>
</dbReference>